<dbReference type="OrthoDB" id="9787933at2"/>
<dbReference type="InterPro" id="IPR002925">
    <property type="entry name" value="Dienelactn_hydro"/>
</dbReference>
<feature type="domain" description="Dienelactone hydrolase" evidence="1">
    <location>
        <begin position="71"/>
        <end position="294"/>
    </location>
</feature>
<dbReference type="PANTHER" id="PTHR46623:SF6">
    <property type="entry name" value="ALPHA_BETA-HYDROLASES SUPERFAMILY PROTEIN"/>
    <property type="match status" value="1"/>
</dbReference>
<reference evidence="3" key="1">
    <citation type="submission" date="2015-08" db="EMBL/GenBank/DDBJ databases">
        <authorList>
            <person name="Varghese N."/>
        </authorList>
    </citation>
    <scope>NUCLEOTIDE SEQUENCE [LARGE SCALE GENOMIC DNA]</scope>
    <source>
        <strain evidence="3">DSM 18181</strain>
    </source>
</reference>
<dbReference type="PROSITE" id="PS51318">
    <property type="entry name" value="TAT"/>
    <property type="match status" value="1"/>
</dbReference>
<evidence type="ECO:0000313" key="2">
    <source>
        <dbReference type="EMBL" id="CUA98838.1"/>
    </source>
</evidence>
<proteinExistence type="predicted"/>
<dbReference type="Gene3D" id="3.40.50.1820">
    <property type="entry name" value="alpha/beta hydrolase"/>
    <property type="match status" value="1"/>
</dbReference>
<organism evidence="2 3">
    <name type="scientific">Thiomonas bhubaneswarensis</name>
    <dbReference type="NCBI Taxonomy" id="339866"/>
    <lineage>
        <taxon>Bacteria</taxon>
        <taxon>Pseudomonadati</taxon>
        <taxon>Pseudomonadota</taxon>
        <taxon>Betaproteobacteria</taxon>
        <taxon>Burkholderiales</taxon>
        <taxon>Thiomonas</taxon>
    </lineage>
</organism>
<dbReference type="SUPFAM" id="SSF53474">
    <property type="entry name" value="alpha/beta-Hydrolases"/>
    <property type="match status" value="1"/>
</dbReference>
<gene>
    <name evidence="2" type="ORF">Ga0061069_10851</name>
</gene>
<dbReference type="Pfam" id="PF01738">
    <property type="entry name" value="DLH"/>
    <property type="match status" value="1"/>
</dbReference>
<dbReference type="EMBL" id="CYHF01000008">
    <property type="protein sequence ID" value="CUA98838.1"/>
    <property type="molecule type" value="Genomic_DNA"/>
</dbReference>
<dbReference type="STRING" id="339866.GCA_001418255_02279"/>
<sequence>MWNENLKSEFQSLAPGRPEGELSRREFVRTALGVGFAAAAGPVMAQTVVQTPADGLLAGDVQIESGGEKIPVYRAQPKGKTDLPVVLVVSEIFGVHEYIADVARRFAHQGYLALAPDLFVRQGDPMAYGSIAEVMSKVISKVPDAQVLQDLDACRTWALANGGKAGHVGITGFCWGGRFVWLYCAHAPVQAGVAWYGRLVGTPSELSPKNPVDIARDLKAPVLGLYGGKDQGITQESVEQMRKALAAGSAAAKDSEIVVYPDAGHGFHADYRPSYNAKDAEDGWKRALAWLRQHQVSTIASAEEPPQDGMCQTERGFPQIFPVDKLLSG</sequence>
<dbReference type="InterPro" id="IPR051049">
    <property type="entry name" value="Dienelactone_hydrolase-like"/>
</dbReference>
<name>A0A0K6I6Z9_9BURK</name>
<evidence type="ECO:0000313" key="3">
    <source>
        <dbReference type="Proteomes" id="UP000183649"/>
    </source>
</evidence>
<keyword evidence="3" id="KW-1185">Reference proteome</keyword>
<dbReference type="AlphaFoldDB" id="A0A0K6I6Z9"/>
<protein>
    <submittedName>
        <fullName evidence="2">Dienelactone hydrolase</fullName>
    </submittedName>
</protein>
<dbReference type="RefSeq" id="WP_055451143.1">
    <property type="nucleotide sequence ID" value="NZ_CYHF01000008.1"/>
</dbReference>
<dbReference type="GO" id="GO:0016787">
    <property type="term" value="F:hydrolase activity"/>
    <property type="evidence" value="ECO:0007669"/>
    <property type="project" value="UniProtKB-KW"/>
</dbReference>
<accession>A0A0K6I6Z9</accession>
<dbReference type="Proteomes" id="UP000183649">
    <property type="component" value="Unassembled WGS sequence"/>
</dbReference>
<keyword evidence="2" id="KW-0378">Hydrolase</keyword>
<dbReference type="PANTHER" id="PTHR46623">
    <property type="entry name" value="CARBOXYMETHYLENEBUTENOLIDASE-RELATED"/>
    <property type="match status" value="1"/>
</dbReference>
<dbReference type="InterPro" id="IPR006311">
    <property type="entry name" value="TAT_signal"/>
</dbReference>
<evidence type="ECO:0000259" key="1">
    <source>
        <dbReference type="Pfam" id="PF01738"/>
    </source>
</evidence>
<dbReference type="InterPro" id="IPR029058">
    <property type="entry name" value="AB_hydrolase_fold"/>
</dbReference>